<sequence>MACKECDIGTSSIYQQDFKCNKWSLKQSATNPKCRLRANIHDESGSIQASIFSSITEKILGFTATEIVENPKKPPPLFNCPETTLAPLCNFPPTTVTLSASLRHYSIVQRRRRLCKVGQKSEAPPVGMTKGLIGWAVYLFQPTTSSIHLHQPPRSQNYLLPTFFSAPSEGNQPIASFPP</sequence>
<dbReference type="Proteomes" id="UP001161247">
    <property type="component" value="Chromosome 8"/>
</dbReference>
<keyword evidence="2" id="KW-1185">Reference proteome</keyword>
<gene>
    <name evidence="1" type="ORF">OLC1_LOCUS21819</name>
</gene>
<evidence type="ECO:0000313" key="1">
    <source>
        <dbReference type="EMBL" id="CAI9115254.1"/>
    </source>
</evidence>
<organism evidence="1 2">
    <name type="scientific">Oldenlandia corymbosa var. corymbosa</name>
    <dbReference type="NCBI Taxonomy" id="529605"/>
    <lineage>
        <taxon>Eukaryota</taxon>
        <taxon>Viridiplantae</taxon>
        <taxon>Streptophyta</taxon>
        <taxon>Embryophyta</taxon>
        <taxon>Tracheophyta</taxon>
        <taxon>Spermatophyta</taxon>
        <taxon>Magnoliopsida</taxon>
        <taxon>eudicotyledons</taxon>
        <taxon>Gunneridae</taxon>
        <taxon>Pentapetalae</taxon>
        <taxon>asterids</taxon>
        <taxon>lamiids</taxon>
        <taxon>Gentianales</taxon>
        <taxon>Rubiaceae</taxon>
        <taxon>Rubioideae</taxon>
        <taxon>Spermacoceae</taxon>
        <taxon>Hedyotis-Oldenlandia complex</taxon>
        <taxon>Oldenlandia</taxon>
    </lineage>
</organism>
<protein>
    <submittedName>
        <fullName evidence="1">OLC1v1016107C1</fullName>
    </submittedName>
</protein>
<name>A0AAV1E4Z3_OLDCO</name>
<accession>A0AAV1E4Z3</accession>
<dbReference type="AlphaFoldDB" id="A0AAV1E4Z3"/>
<dbReference type="EMBL" id="OX459125">
    <property type="protein sequence ID" value="CAI9115254.1"/>
    <property type="molecule type" value="Genomic_DNA"/>
</dbReference>
<dbReference type="Gene3D" id="2.40.50.140">
    <property type="entry name" value="Nucleic acid-binding proteins"/>
    <property type="match status" value="1"/>
</dbReference>
<reference evidence="1" key="1">
    <citation type="submission" date="2023-03" db="EMBL/GenBank/DDBJ databases">
        <authorList>
            <person name="Julca I."/>
        </authorList>
    </citation>
    <scope>NUCLEOTIDE SEQUENCE</scope>
</reference>
<dbReference type="InterPro" id="IPR012340">
    <property type="entry name" value="NA-bd_OB-fold"/>
</dbReference>
<dbReference type="SUPFAM" id="SSF50249">
    <property type="entry name" value="Nucleic acid-binding proteins"/>
    <property type="match status" value="1"/>
</dbReference>
<proteinExistence type="predicted"/>
<evidence type="ECO:0000313" key="2">
    <source>
        <dbReference type="Proteomes" id="UP001161247"/>
    </source>
</evidence>